<dbReference type="Proteomes" id="UP000011205">
    <property type="component" value="Unassembled WGS sequence"/>
</dbReference>
<dbReference type="Pfam" id="PF04250">
    <property type="entry name" value="DUF429"/>
    <property type="match status" value="1"/>
</dbReference>
<proteinExistence type="predicted"/>
<protein>
    <submittedName>
        <fullName evidence="1">Uncharacterized protein</fullName>
    </submittedName>
</protein>
<dbReference type="EMBL" id="AMLP01000194">
    <property type="protein sequence ID" value="ELS52799.1"/>
    <property type="molecule type" value="Genomic_DNA"/>
</dbReference>
<dbReference type="InterPro" id="IPR007362">
    <property type="entry name" value="DUF429"/>
</dbReference>
<name>L8P9J1_STRVR</name>
<dbReference type="AlphaFoldDB" id="L8P9J1"/>
<gene>
    <name evidence="1" type="ORF">STVIR_6240</name>
</gene>
<comment type="caution">
    <text evidence="1">The sequence shown here is derived from an EMBL/GenBank/DDBJ whole genome shotgun (WGS) entry which is preliminary data.</text>
</comment>
<reference evidence="1 2" key="1">
    <citation type="journal article" date="2013" name="Genome Announc.">
        <title>Draft Genome Sequence of Streptomyces viridochromogenes Strain Tu57, Producer of Avilamycin.</title>
        <authorList>
            <person name="Gruning B.A."/>
            <person name="Erxleben A."/>
            <person name="Hahnlein A."/>
            <person name="Gunther S."/>
        </authorList>
    </citation>
    <scope>NUCLEOTIDE SEQUENCE [LARGE SCALE GENOMIC DNA]</scope>
    <source>
        <strain evidence="1 2">Tue57</strain>
    </source>
</reference>
<accession>L8P9J1</accession>
<dbReference type="PATRIC" id="fig|1160705.3.peg.6166"/>
<evidence type="ECO:0000313" key="1">
    <source>
        <dbReference type="EMBL" id="ELS52799.1"/>
    </source>
</evidence>
<evidence type="ECO:0000313" key="2">
    <source>
        <dbReference type="Proteomes" id="UP000011205"/>
    </source>
</evidence>
<organism evidence="1 2">
    <name type="scientific">Streptomyces viridochromogenes Tue57</name>
    <dbReference type="NCBI Taxonomy" id="1160705"/>
    <lineage>
        <taxon>Bacteria</taxon>
        <taxon>Bacillati</taxon>
        <taxon>Actinomycetota</taxon>
        <taxon>Actinomycetes</taxon>
        <taxon>Kitasatosporales</taxon>
        <taxon>Streptomycetaceae</taxon>
        <taxon>Streptomyces</taxon>
    </lineage>
</organism>
<sequence length="55" mass="5854">MLPYELGEADRAAVDDVLDAAAAAWSAHRIALGVAGRIPEVAETDAEGRVTEIRY</sequence>